<protein>
    <submittedName>
        <fullName evidence="1">Uncharacterized protein</fullName>
    </submittedName>
</protein>
<reference evidence="1 2" key="1">
    <citation type="submission" date="2024-05" db="EMBL/GenBank/DDBJ databases">
        <title>A draft genome resource for the thread blight pathogen Marasmius tenuissimus strain MS-2.</title>
        <authorList>
            <person name="Yulfo-Soto G.E."/>
            <person name="Baruah I.K."/>
            <person name="Amoako-Attah I."/>
            <person name="Bukari Y."/>
            <person name="Meinhardt L.W."/>
            <person name="Bailey B.A."/>
            <person name="Cohen S.P."/>
        </authorList>
    </citation>
    <scope>NUCLEOTIDE SEQUENCE [LARGE SCALE GENOMIC DNA]</scope>
    <source>
        <strain evidence="1 2">MS-2</strain>
    </source>
</reference>
<gene>
    <name evidence="1" type="ORF">AAF712_010163</name>
</gene>
<proteinExistence type="predicted"/>
<accession>A0ABR2ZMQ1</accession>
<name>A0ABR2ZMQ1_9AGAR</name>
<evidence type="ECO:0000313" key="1">
    <source>
        <dbReference type="EMBL" id="KAL0062942.1"/>
    </source>
</evidence>
<organism evidence="1 2">
    <name type="scientific">Marasmius tenuissimus</name>
    <dbReference type="NCBI Taxonomy" id="585030"/>
    <lineage>
        <taxon>Eukaryota</taxon>
        <taxon>Fungi</taxon>
        <taxon>Dikarya</taxon>
        <taxon>Basidiomycota</taxon>
        <taxon>Agaricomycotina</taxon>
        <taxon>Agaricomycetes</taxon>
        <taxon>Agaricomycetidae</taxon>
        <taxon>Agaricales</taxon>
        <taxon>Marasmiineae</taxon>
        <taxon>Marasmiaceae</taxon>
        <taxon>Marasmius</taxon>
    </lineage>
</organism>
<dbReference type="Proteomes" id="UP001437256">
    <property type="component" value="Unassembled WGS sequence"/>
</dbReference>
<keyword evidence="2" id="KW-1185">Reference proteome</keyword>
<dbReference type="EMBL" id="JBBXMP010000091">
    <property type="protein sequence ID" value="KAL0062942.1"/>
    <property type="molecule type" value="Genomic_DNA"/>
</dbReference>
<comment type="caution">
    <text evidence="1">The sequence shown here is derived from an EMBL/GenBank/DDBJ whole genome shotgun (WGS) entry which is preliminary data.</text>
</comment>
<evidence type="ECO:0000313" key="2">
    <source>
        <dbReference type="Proteomes" id="UP001437256"/>
    </source>
</evidence>
<sequence>MEDTNPMEEVNEFEQELVREQEEWDRLGHGISQGTMLTDAQWMATIDEHVGPLGDWLEPWLLSRFAPLIQQDASNNAQIQVSVEDCHVCLRYCLATCPPELRPIADMTKSNLWMLLELYVGTELNGVDEINFGIERVTKTFRPCLPN</sequence>